<keyword evidence="5 9" id="KW-0812">Transmembrane</keyword>
<feature type="transmembrane region" description="Helical" evidence="9">
    <location>
        <begin position="6"/>
        <end position="26"/>
    </location>
</feature>
<evidence type="ECO:0000256" key="8">
    <source>
        <dbReference type="PIRNR" id="PIRNR028784"/>
    </source>
</evidence>
<evidence type="ECO:0000256" key="3">
    <source>
        <dbReference type="ARBA" id="ARBA00022448"/>
    </source>
</evidence>
<evidence type="ECO:0000313" key="11">
    <source>
        <dbReference type="Proteomes" id="UP001156140"/>
    </source>
</evidence>
<comment type="similarity">
    <text evidence="2 8">Belongs to the CPA3 antiporters (TC 2.A.63) subunit F family.</text>
</comment>
<keyword evidence="4 8" id="KW-1003">Cell membrane</keyword>
<evidence type="ECO:0000313" key="10">
    <source>
        <dbReference type="EMBL" id="MCI0126377.1"/>
    </source>
</evidence>
<dbReference type="EMBL" id="JALAZD010000001">
    <property type="protein sequence ID" value="MCI0126377.1"/>
    <property type="molecule type" value="Genomic_DNA"/>
</dbReference>
<dbReference type="Proteomes" id="UP001156140">
    <property type="component" value="Unassembled WGS sequence"/>
</dbReference>
<dbReference type="AlphaFoldDB" id="A0AA41QLH7"/>
<keyword evidence="8" id="KW-0406">Ion transport</keyword>
<dbReference type="Pfam" id="PF04066">
    <property type="entry name" value="MrpF_PhaF"/>
    <property type="match status" value="1"/>
</dbReference>
<dbReference type="PIRSF" id="PIRSF028784">
    <property type="entry name" value="MrpF"/>
    <property type="match status" value="1"/>
</dbReference>
<comment type="subcellular location">
    <subcellularLocation>
        <location evidence="1 8">Cell membrane</location>
        <topology evidence="1 8">Multi-pass membrane protein</topology>
    </subcellularLocation>
</comment>
<dbReference type="PANTHER" id="PTHR34702">
    <property type="entry name" value="NA(+)/H(+) ANTIPORTER SUBUNIT F1"/>
    <property type="match status" value="1"/>
</dbReference>
<dbReference type="GO" id="GO:0005886">
    <property type="term" value="C:plasma membrane"/>
    <property type="evidence" value="ECO:0007669"/>
    <property type="project" value="UniProtKB-SubCell"/>
</dbReference>
<name>A0AA41QLH7_9HYPH</name>
<feature type="transmembrane region" description="Helical" evidence="9">
    <location>
        <begin position="38"/>
        <end position="58"/>
    </location>
</feature>
<evidence type="ECO:0000256" key="5">
    <source>
        <dbReference type="ARBA" id="ARBA00022692"/>
    </source>
</evidence>
<dbReference type="GO" id="GO:0015385">
    <property type="term" value="F:sodium:proton antiporter activity"/>
    <property type="evidence" value="ECO:0007669"/>
    <property type="project" value="TreeGrafter"/>
</dbReference>
<protein>
    <submittedName>
        <fullName evidence="10">K+/H+ antiporter subunit F</fullName>
    </submittedName>
</protein>
<accession>A0AA41QLH7</accession>
<evidence type="ECO:0000256" key="2">
    <source>
        <dbReference type="ARBA" id="ARBA00009212"/>
    </source>
</evidence>
<keyword evidence="7 8" id="KW-0472">Membrane</keyword>
<keyword evidence="6 9" id="KW-1133">Transmembrane helix</keyword>
<evidence type="ECO:0000256" key="1">
    <source>
        <dbReference type="ARBA" id="ARBA00004651"/>
    </source>
</evidence>
<sequence length="93" mass="9984">MSAAIILWSVTVAQVLLAIAMALAAFRVIYGPRAQDRVLALDAVYLCGMLILVCFGVRTGTTLYFEAALIIGMLGFVSTVALAKFLMRGEVIE</sequence>
<keyword evidence="3 8" id="KW-0813">Transport</keyword>
<evidence type="ECO:0000256" key="9">
    <source>
        <dbReference type="SAM" id="Phobius"/>
    </source>
</evidence>
<dbReference type="InterPro" id="IPR007208">
    <property type="entry name" value="MrpF/PhaF-like"/>
</dbReference>
<keyword evidence="8" id="KW-0050">Antiport</keyword>
<reference evidence="10" key="1">
    <citation type="submission" date="2022-03" db="EMBL/GenBank/DDBJ databases">
        <title>The complete genome sequence of a Methyloterrigena soli.</title>
        <authorList>
            <person name="Zi Z."/>
        </authorList>
    </citation>
    <scope>NUCLEOTIDE SEQUENCE</scope>
    <source>
        <strain evidence="10">M48</strain>
    </source>
</reference>
<evidence type="ECO:0000256" key="4">
    <source>
        <dbReference type="ARBA" id="ARBA00022475"/>
    </source>
</evidence>
<comment type="caution">
    <text evidence="10">The sequence shown here is derived from an EMBL/GenBank/DDBJ whole genome shotgun (WGS) entry which is preliminary data.</text>
</comment>
<evidence type="ECO:0000256" key="7">
    <source>
        <dbReference type="ARBA" id="ARBA00023136"/>
    </source>
</evidence>
<feature type="transmembrane region" description="Helical" evidence="9">
    <location>
        <begin position="64"/>
        <end position="87"/>
    </location>
</feature>
<evidence type="ECO:0000256" key="6">
    <source>
        <dbReference type="ARBA" id="ARBA00022989"/>
    </source>
</evidence>
<keyword evidence="11" id="KW-1185">Reference proteome</keyword>
<dbReference type="PANTHER" id="PTHR34702:SF1">
    <property type="entry name" value="NA(+)_H(+) ANTIPORTER SUBUNIT F"/>
    <property type="match status" value="1"/>
</dbReference>
<dbReference type="RefSeq" id="WP_182397741.1">
    <property type="nucleotide sequence ID" value="NZ_JAKETQ010000001.1"/>
</dbReference>
<proteinExistence type="inferred from homology"/>
<dbReference type="NCBIfam" id="NF004812">
    <property type="entry name" value="PRK06161.1"/>
    <property type="match status" value="1"/>
</dbReference>
<organism evidence="10 11">
    <name type="scientific">Paradevosia shaoguanensis</name>
    <dbReference type="NCBI Taxonomy" id="1335043"/>
    <lineage>
        <taxon>Bacteria</taxon>
        <taxon>Pseudomonadati</taxon>
        <taxon>Pseudomonadota</taxon>
        <taxon>Alphaproteobacteria</taxon>
        <taxon>Hyphomicrobiales</taxon>
        <taxon>Devosiaceae</taxon>
        <taxon>Paradevosia</taxon>
    </lineage>
</organism>
<gene>
    <name evidence="10" type="ORF">ML536_06015</name>
</gene>